<dbReference type="Gene3D" id="3.40.190.10">
    <property type="entry name" value="Periplasmic binding protein-like II"/>
    <property type="match status" value="2"/>
</dbReference>
<evidence type="ECO:0000256" key="2">
    <source>
        <dbReference type="ARBA" id="ARBA00022723"/>
    </source>
</evidence>
<evidence type="ECO:0000313" key="5">
    <source>
        <dbReference type="Proteomes" id="UP000663651"/>
    </source>
</evidence>
<dbReference type="InterPro" id="IPR005950">
    <property type="entry name" value="ModA"/>
</dbReference>
<gene>
    <name evidence="4" type="primary">modA</name>
    <name evidence="4" type="ORF">JZM60_08185</name>
</gene>
<dbReference type="CDD" id="cd00993">
    <property type="entry name" value="PBP2_ModA_like"/>
    <property type="match status" value="1"/>
</dbReference>
<keyword evidence="2" id="KW-0479">Metal-binding</keyword>
<proteinExistence type="inferred from homology"/>
<dbReference type="PANTHER" id="PTHR30632:SF0">
    <property type="entry name" value="SULFATE-BINDING PROTEIN"/>
    <property type="match status" value="1"/>
</dbReference>
<dbReference type="PIRSF" id="PIRSF004846">
    <property type="entry name" value="ModA"/>
    <property type="match status" value="1"/>
</dbReference>
<dbReference type="Proteomes" id="UP000663651">
    <property type="component" value="Chromosome"/>
</dbReference>
<sequence>MRRIIGFLSIAFTCIFSNVQPAFPSELTLSAAASLREAVDELTARFSGRMPGVTFRKNFGASGTLAKQIEQGAPVDIFISANPEWVEYLRGRKLLEPSSIDTFAHNELVFAGITAVPVSGMRDLPKLRKIAIGSPKSVPAGEYAMASFRAAGLEKALEGKLVMARDVRDAMKYAELGEVDGALVYRTDALLLGKRSKILFTVPAGLHDRVTYPMALTVTGAGNRDAVKFLRFLHSAEARMVLEKFGFAMK</sequence>
<dbReference type="RefSeq" id="WP_207165268.1">
    <property type="nucleotide sequence ID" value="NZ_CP071382.1"/>
</dbReference>
<dbReference type="NCBIfam" id="TIGR01256">
    <property type="entry name" value="modA"/>
    <property type="match status" value="1"/>
</dbReference>
<dbReference type="Pfam" id="PF13531">
    <property type="entry name" value="SBP_bac_11"/>
    <property type="match status" value="1"/>
</dbReference>
<reference evidence="4 5" key="1">
    <citation type="submission" date="2021-03" db="EMBL/GenBank/DDBJ databases">
        <title>Geobacter metallireducens gen. nov. sp. nov., a microorganism capable of coupling the complete oxidation of organic compounds to the reduction of iron and other metals.</title>
        <authorList>
            <person name="Li Y."/>
        </authorList>
    </citation>
    <scope>NUCLEOTIDE SEQUENCE [LARGE SCALE GENOMIC DNA]</scope>
    <source>
        <strain evidence="4 5">Jerry-YX</strain>
    </source>
</reference>
<accession>A0ABX7Q828</accession>
<name>A0ABX7Q828_9BACT</name>
<keyword evidence="5" id="KW-1185">Reference proteome</keyword>
<evidence type="ECO:0000313" key="4">
    <source>
        <dbReference type="EMBL" id="QSV47225.1"/>
    </source>
</evidence>
<organism evidence="4 5">
    <name type="scientific">Geobacter benzoatilyticus</name>
    <dbReference type="NCBI Taxonomy" id="2815309"/>
    <lineage>
        <taxon>Bacteria</taxon>
        <taxon>Pseudomonadati</taxon>
        <taxon>Thermodesulfobacteriota</taxon>
        <taxon>Desulfuromonadia</taxon>
        <taxon>Geobacterales</taxon>
        <taxon>Geobacteraceae</taxon>
        <taxon>Geobacter</taxon>
    </lineage>
</organism>
<protein>
    <submittedName>
        <fullName evidence="4">Molybdate ABC transporter substrate-binding protein</fullName>
    </submittedName>
</protein>
<dbReference type="SUPFAM" id="SSF53850">
    <property type="entry name" value="Periplasmic binding protein-like II"/>
    <property type="match status" value="1"/>
</dbReference>
<evidence type="ECO:0000256" key="3">
    <source>
        <dbReference type="ARBA" id="ARBA00022729"/>
    </source>
</evidence>
<dbReference type="EMBL" id="CP071382">
    <property type="protein sequence ID" value="QSV47225.1"/>
    <property type="molecule type" value="Genomic_DNA"/>
</dbReference>
<keyword evidence="3" id="KW-0732">Signal</keyword>
<dbReference type="PANTHER" id="PTHR30632">
    <property type="entry name" value="MOLYBDATE-BINDING PERIPLASMIC PROTEIN"/>
    <property type="match status" value="1"/>
</dbReference>
<comment type="similarity">
    <text evidence="1">Belongs to the bacterial solute-binding protein ModA family.</text>
</comment>
<dbReference type="InterPro" id="IPR050682">
    <property type="entry name" value="ModA/WtpA"/>
</dbReference>
<evidence type="ECO:0000256" key="1">
    <source>
        <dbReference type="ARBA" id="ARBA00009175"/>
    </source>
</evidence>